<accession>A0ABR1UUY0</accession>
<organism evidence="3 4">
    <name type="scientific">Apiospora hydei</name>
    <dbReference type="NCBI Taxonomy" id="1337664"/>
    <lineage>
        <taxon>Eukaryota</taxon>
        <taxon>Fungi</taxon>
        <taxon>Dikarya</taxon>
        <taxon>Ascomycota</taxon>
        <taxon>Pezizomycotina</taxon>
        <taxon>Sordariomycetes</taxon>
        <taxon>Xylariomycetidae</taxon>
        <taxon>Amphisphaeriales</taxon>
        <taxon>Apiosporaceae</taxon>
        <taxon>Apiospora</taxon>
    </lineage>
</organism>
<evidence type="ECO:0000256" key="1">
    <source>
        <dbReference type="SAM" id="MobiDB-lite"/>
    </source>
</evidence>
<dbReference type="Proteomes" id="UP001433268">
    <property type="component" value="Unassembled WGS sequence"/>
</dbReference>
<feature type="region of interest" description="Disordered" evidence="1">
    <location>
        <begin position="18"/>
        <end position="42"/>
    </location>
</feature>
<evidence type="ECO:0000313" key="3">
    <source>
        <dbReference type="EMBL" id="KAK8062739.1"/>
    </source>
</evidence>
<evidence type="ECO:0000313" key="4">
    <source>
        <dbReference type="Proteomes" id="UP001433268"/>
    </source>
</evidence>
<dbReference type="InterPro" id="IPR051702">
    <property type="entry name" value="SH3_domain_YSC84-like"/>
</dbReference>
<dbReference type="Pfam" id="PF04366">
    <property type="entry name" value="Ysc84"/>
    <property type="match status" value="1"/>
</dbReference>
<dbReference type="RefSeq" id="XP_066661338.1">
    <property type="nucleotide sequence ID" value="XM_066819150.1"/>
</dbReference>
<dbReference type="CDD" id="cd11524">
    <property type="entry name" value="SYLF"/>
    <property type="match status" value="1"/>
</dbReference>
<dbReference type="PANTHER" id="PTHR15629">
    <property type="entry name" value="SH3YL1 PROTEIN"/>
    <property type="match status" value="1"/>
</dbReference>
<keyword evidence="4" id="KW-1185">Reference proteome</keyword>
<reference evidence="3 4" key="1">
    <citation type="submission" date="2023-01" db="EMBL/GenBank/DDBJ databases">
        <title>Analysis of 21 Apiospora genomes using comparative genomics revels a genus with tremendous synthesis potential of carbohydrate active enzymes and secondary metabolites.</title>
        <authorList>
            <person name="Sorensen T."/>
        </authorList>
    </citation>
    <scope>NUCLEOTIDE SEQUENCE [LARGE SCALE GENOMIC DNA]</scope>
    <source>
        <strain evidence="3 4">CBS 114990</strain>
    </source>
</reference>
<protein>
    <recommendedName>
        <fullName evidence="2">Ysc84 actin-binding domain-containing protein</fullName>
    </recommendedName>
</protein>
<sequence length="227" mass="24035">MDKEIAKAQKILKSFTKDGVDLGSTTPSPNSDASKKSKSRAKIPAEVIQQAKGIAIFTTVRAGMWVSGSAGSGVVMARLPDGSNSWSPPSAFSAYTVGAGVILGADHTESVCVLNTDEAVRAFAQERFGFGAGLSVTAGPVGAGTASLHGARDPVWIYSKSRGIFLGAQVDGTRFNARDDINEGFYGEEGITPERILRGRSRRSWRGRHKGFLGALDKTRLCIGRLC</sequence>
<dbReference type="EMBL" id="JAQQWN010000010">
    <property type="protein sequence ID" value="KAK8062739.1"/>
    <property type="molecule type" value="Genomic_DNA"/>
</dbReference>
<dbReference type="GeneID" id="92052210"/>
<gene>
    <name evidence="3" type="ORF">PG997_014836</name>
</gene>
<evidence type="ECO:0000259" key="2">
    <source>
        <dbReference type="Pfam" id="PF04366"/>
    </source>
</evidence>
<feature type="domain" description="Ysc84 actin-binding" evidence="2">
    <location>
        <begin position="96"/>
        <end position="202"/>
    </location>
</feature>
<proteinExistence type="predicted"/>
<dbReference type="InterPro" id="IPR007461">
    <property type="entry name" value="Ysc84_actin-binding"/>
</dbReference>
<name>A0ABR1UUY0_9PEZI</name>
<dbReference type="PANTHER" id="PTHR15629:SF8">
    <property type="entry name" value="DUF500 DOMAIN PROTEIN (AFU_ORTHOLOGUE AFUA_5G07310)"/>
    <property type="match status" value="1"/>
</dbReference>
<comment type="caution">
    <text evidence="3">The sequence shown here is derived from an EMBL/GenBank/DDBJ whole genome shotgun (WGS) entry which is preliminary data.</text>
</comment>